<dbReference type="InterPro" id="IPR001024">
    <property type="entry name" value="PLAT/LH2_dom"/>
</dbReference>
<evidence type="ECO:0000259" key="3">
    <source>
        <dbReference type="PROSITE" id="PS50095"/>
    </source>
</evidence>
<keyword evidence="2" id="KW-0732">Signal</keyword>
<feature type="chain" id="PRO_5035855932" description="PLAT domain-containing protein" evidence="2">
    <location>
        <begin position="17"/>
        <end position="122"/>
    </location>
</feature>
<feature type="signal peptide" evidence="2">
    <location>
        <begin position="1"/>
        <end position="16"/>
    </location>
</feature>
<evidence type="ECO:0000256" key="1">
    <source>
        <dbReference type="PROSITE-ProRule" id="PRU00152"/>
    </source>
</evidence>
<reference evidence="4" key="1">
    <citation type="submission" date="2021-04" db="EMBL/GenBank/DDBJ databases">
        <authorList>
            <consortium name="Molecular Ecology Group"/>
        </authorList>
    </citation>
    <scope>NUCLEOTIDE SEQUENCE</scope>
</reference>
<dbReference type="OrthoDB" id="6156690at2759"/>
<name>A0A8S3YK72_9EUPU</name>
<protein>
    <recommendedName>
        <fullName evidence="3">PLAT domain-containing protein</fullName>
    </recommendedName>
</protein>
<dbReference type="InterPro" id="IPR036392">
    <property type="entry name" value="PLAT/LH2_dom_sf"/>
</dbReference>
<dbReference type="PANTHER" id="PTHR10877">
    <property type="entry name" value="POLYCYSTIN FAMILY MEMBER"/>
    <property type="match status" value="1"/>
</dbReference>
<dbReference type="PROSITE" id="PS50095">
    <property type="entry name" value="PLAT"/>
    <property type="match status" value="1"/>
</dbReference>
<gene>
    <name evidence="4" type="ORF">CUNI_LOCUS2967</name>
</gene>
<comment type="caution">
    <text evidence="1">Lacks conserved residue(s) required for the propagation of feature annotation.</text>
</comment>
<comment type="caution">
    <text evidence="4">The sequence shown here is derived from an EMBL/GenBank/DDBJ whole genome shotgun (WGS) entry which is preliminary data.</text>
</comment>
<dbReference type="AlphaFoldDB" id="A0A8S3YK72"/>
<dbReference type="InterPro" id="IPR051223">
    <property type="entry name" value="Polycystin"/>
</dbReference>
<sequence>MVIAVWLIYIALISWGRMQDKQDEIKTAVTVLDDNKDEHSYVYLICVVTGWSTSSATTSNVFISLKGSWYQSENHVLQDPSRHLFRSGAENWFMLTTDDDLGELNSVVIWTDYSGAYPSWFV</sequence>
<dbReference type="SUPFAM" id="SSF49723">
    <property type="entry name" value="Lipase/lipooxygenase domain (PLAT/LH2 domain)"/>
    <property type="match status" value="1"/>
</dbReference>
<evidence type="ECO:0000313" key="5">
    <source>
        <dbReference type="Proteomes" id="UP000678393"/>
    </source>
</evidence>
<dbReference type="PANTHER" id="PTHR10877:SF183">
    <property type="entry name" value="AT14535P-RELATED"/>
    <property type="match status" value="1"/>
</dbReference>
<dbReference type="Proteomes" id="UP000678393">
    <property type="component" value="Unassembled WGS sequence"/>
</dbReference>
<proteinExistence type="predicted"/>
<evidence type="ECO:0000256" key="2">
    <source>
        <dbReference type="SAM" id="SignalP"/>
    </source>
</evidence>
<feature type="domain" description="PLAT" evidence="3">
    <location>
        <begin position="41"/>
        <end position="122"/>
    </location>
</feature>
<dbReference type="Pfam" id="PF01477">
    <property type="entry name" value="PLAT"/>
    <property type="match status" value="1"/>
</dbReference>
<organism evidence="4 5">
    <name type="scientific">Candidula unifasciata</name>
    <dbReference type="NCBI Taxonomy" id="100452"/>
    <lineage>
        <taxon>Eukaryota</taxon>
        <taxon>Metazoa</taxon>
        <taxon>Spiralia</taxon>
        <taxon>Lophotrochozoa</taxon>
        <taxon>Mollusca</taxon>
        <taxon>Gastropoda</taxon>
        <taxon>Heterobranchia</taxon>
        <taxon>Euthyneura</taxon>
        <taxon>Panpulmonata</taxon>
        <taxon>Eupulmonata</taxon>
        <taxon>Stylommatophora</taxon>
        <taxon>Helicina</taxon>
        <taxon>Helicoidea</taxon>
        <taxon>Geomitridae</taxon>
        <taxon>Candidula</taxon>
    </lineage>
</organism>
<evidence type="ECO:0000313" key="4">
    <source>
        <dbReference type="EMBL" id="CAG5117409.1"/>
    </source>
</evidence>
<dbReference type="EMBL" id="CAJHNH020000402">
    <property type="protein sequence ID" value="CAG5117409.1"/>
    <property type="molecule type" value="Genomic_DNA"/>
</dbReference>
<dbReference type="Gene3D" id="2.60.60.20">
    <property type="entry name" value="PLAT/LH2 domain"/>
    <property type="match status" value="1"/>
</dbReference>
<accession>A0A8S3YK72</accession>
<keyword evidence="5" id="KW-1185">Reference proteome</keyword>